<dbReference type="InterPro" id="IPR034660">
    <property type="entry name" value="DinB/YfiT-like"/>
</dbReference>
<accession>A0A6J6P2W6</accession>
<dbReference type="SUPFAM" id="SSF109854">
    <property type="entry name" value="DinB/YfiT-like putative metalloenzymes"/>
    <property type="match status" value="1"/>
</dbReference>
<organism evidence="2">
    <name type="scientific">freshwater metagenome</name>
    <dbReference type="NCBI Taxonomy" id="449393"/>
    <lineage>
        <taxon>unclassified sequences</taxon>
        <taxon>metagenomes</taxon>
        <taxon>ecological metagenomes</taxon>
    </lineage>
</organism>
<protein>
    <submittedName>
        <fullName evidence="2">Unannotated protein</fullName>
    </submittedName>
</protein>
<feature type="domain" description="DinB-like" evidence="1">
    <location>
        <begin position="97"/>
        <end position="235"/>
    </location>
</feature>
<name>A0A6J6P2W6_9ZZZZ</name>
<dbReference type="AlphaFoldDB" id="A0A6J6P2W6"/>
<reference evidence="2" key="1">
    <citation type="submission" date="2020-05" db="EMBL/GenBank/DDBJ databases">
        <authorList>
            <person name="Chiriac C."/>
            <person name="Salcher M."/>
            <person name="Ghai R."/>
            <person name="Kavagutti S V."/>
        </authorList>
    </citation>
    <scope>NUCLEOTIDE SEQUENCE</scope>
</reference>
<dbReference type="InterPro" id="IPR024775">
    <property type="entry name" value="DinB-like"/>
</dbReference>
<dbReference type="Pfam" id="PF12867">
    <property type="entry name" value="DinB_2"/>
    <property type="match status" value="1"/>
</dbReference>
<dbReference type="Pfam" id="PF00805">
    <property type="entry name" value="Pentapeptide"/>
    <property type="match status" value="1"/>
</dbReference>
<evidence type="ECO:0000313" key="2">
    <source>
        <dbReference type="EMBL" id="CAB4691078.1"/>
    </source>
</evidence>
<sequence length="245" mass="27249">MTTYSGTQEFEGATFVQASFKGATMRYSDLSGVIMRSVDVGGLDIDSHDLFFGSLIVNGVDVVPLVDAELNRQFPGRELQKAETPEGLREGWIAVQAAWETTVSGTAPELVDAHVEDEWSLAQTLRHLVLATDAWLRGAILHIEQPFHELGQIFTGAADMGFDMSIFRVEQPTFEEILAVRAERQQLVSDYLAALTPDLLAEPRDNPWGGGDWHPTVGDCLRVILEEEWAHLRYIRRDLAVLAAR</sequence>
<dbReference type="EMBL" id="CAEZXR010000032">
    <property type="protein sequence ID" value="CAB4691078.1"/>
    <property type="molecule type" value="Genomic_DNA"/>
</dbReference>
<evidence type="ECO:0000259" key="1">
    <source>
        <dbReference type="Pfam" id="PF12867"/>
    </source>
</evidence>
<dbReference type="Gene3D" id="1.20.120.450">
    <property type="entry name" value="dinb family like domain"/>
    <property type="match status" value="1"/>
</dbReference>
<gene>
    <name evidence="2" type="ORF">UFOPK2579_00414</name>
</gene>
<dbReference type="InterPro" id="IPR001646">
    <property type="entry name" value="5peptide_repeat"/>
</dbReference>
<proteinExistence type="predicted"/>